<sequence length="221" mass="24494">MPTLDPSTLLPLFTQPPSSPSIVSYLSTLTSSSLTPEPETKSYSDSIYHNYYSIGISLSFHPLRGLDSVDVYNPSITPPPRRIAQKPLPTYTNSPEIILHFMSDQIVLPPRKEGEEPLSIKRPIAFTLKTTSTGRDLVSCLGEPTRKGSGGWTGLWLEWSSVSLKNPEGKGIIIGIMVELNDPGANEILTEEGRKKGMGGVWERASRWTWSNIKLFKVDHQ</sequence>
<dbReference type="EMBL" id="CP141883">
    <property type="protein sequence ID" value="WRT65366.1"/>
    <property type="molecule type" value="Genomic_DNA"/>
</dbReference>
<name>A0ABZ1CUD4_9TREE</name>
<reference evidence="1 2" key="1">
    <citation type="submission" date="2024-01" db="EMBL/GenBank/DDBJ databases">
        <title>Comparative genomics of Cryptococcus and Kwoniella reveals pathogenesis evolution and contrasting modes of karyotype evolution via chromosome fusion or intercentromeric recombination.</title>
        <authorList>
            <person name="Coelho M.A."/>
            <person name="David-Palma M."/>
            <person name="Shea T."/>
            <person name="Bowers K."/>
            <person name="McGinley-Smith S."/>
            <person name="Mohammad A.W."/>
            <person name="Gnirke A."/>
            <person name="Yurkov A.M."/>
            <person name="Nowrousian M."/>
            <person name="Sun S."/>
            <person name="Cuomo C.A."/>
            <person name="Heitman J."/>
        </authorList>
    </citation>
    <scope>NUCLEOTIDE SEQUENCE [LARGE SCALE GENOMIC DNA]</scope>
    <source>
        <strain evidence="1">CBS 11374</strain>
    </source>
</reference>
<dbReference type="Proteomes" id="UP001329825">
    <property type="component" value="Chromosome 3"/>
</dbReference>
<proteinExistence type="predicted"/>
<accession>A0ABZ1CUD4</accession>
<dbReference type="GeneID" id="87954440"/>
<evidence type="ECO:0000313" key="2">
    <source>
        <dbReference type="Proteomes" id="UP001329825"/>
    </source>
</evidence>
<gene>
    <name evidence="1" type="ORF">IL334_002309</name>
</gene>
<organism evidence="1 2">
    <name type="scientific">Kwoniella shivajii</name>
    <dbReference type="NCBI Taxonomy" id="564305"/>
    <lineage>
        <taxon>Eukaryota</taxon>
        <taxon>Fungi</taxon>
        <taxon>Dikarya</taxon>
        <taxon>Basidiomycota</taxon>
        <taxon>Agaricomycotina</taxon>
        <taxon>Tremellomycetes</taxon>
        <taxon>Tremellales</taxon>
        <taxon>Cryptococcaceae</taxon>
        <taxon>Kwoniella</taxon>
    </lineage>
</organism>
<protein>
    <submittedName>
        <fullName evidence="1">Uncharacterized protein</fullName>
    </submittedName>
</protein>
<dbReference type="RefSeq" id="XP_062790106.1">
    <property type="nucleotide sequence ID" value="XM_062934055.1"/>
</dbReference>
<evidence type="ECO:0000313" key="1">
    <source>
        <dbReference type="EMBL" id="WRT65366.1"/>
    </source>
</evidence>
<keyword evidence="2" id="KW-1185">Reference proteome</keyword>